<dbReference type="EMBL" id="DF142913">
    <property type="protein sequence ID" value="GAA48845.1"/>
    <property type="molecule type" value="Genomic_DNA"/>
</dbReference>
<reference evidence="1" key="1">
    <citation type="journal article" date="2011" name="Genome Biol.">
        <title>The draft genome of the carcinogenic human liver fluke Clonorchis sinensis.</title>
        <authorList>
            <person name="Wang X."/>
            <person name="Chen W."/>
            <person name="Huang Y."/>
            <person name="Sun J."/>
            <person name="Men J."/>
            <person name="Liu H."/>
            <person name="Luo F."/>
            <person name="Guo L."/>
            <person name="Lv X."/>
            <person name="Deng C."/>
            <person name="Zhou C."/>
            <person name="Fan Y."/>
            <person name="Li X."/>
            <person name="Huang L."/>
            <person name="Hu Y."/>
            <person name="Liang C."/>
            <person name="Hu X."/>
            <person name="Xu J."/>
            <person name="Yu X."/>
        </authorList>
    </citation>
    <scope>NUCLEOTIDE SEQUENCE [LARGE SCALE GENOMIC DNA]</scope>
    <source>
        <strain evidence="1">Henan</strain>
    </source>
</reference>
<gene>
    <name evidence="1" type="ORF">CLF_102105</name>
</gene>
<dbReference type="Proteomes" id="UP000008909">
    <property type="component" value="Unassembled WGS sequence"/>
</dbReference>
<organism evidence="1 2">
    <name type="scientific">Clonorchis sinensis</name>
    <name type="common">Chinese liver fluke</name>
    <dbReference type="NCBI Taxonomy" id="79923"/>
    <lineage>
        <taxon>Eukaryota</taxon>
        <taxon>Metazoa</taxon>
        <taxon>Spiralia</taxon>
        <taxon>Lophotrochozoa</taxon>
        <taxon>Platyhelminthes</taxon>
        <taxon>Trematoda</taxon>
        <taxon>Digenea</taxon>
        <taxon>Opisthorchiida</taxon>
        <taxon>Opisthorchiata</taxon>
        <taxon>Opisthorchiidae</taxon>
        <taxon>Clonorchis</taxon>
    </lineage>
</organism>
<reference key="2">
    <citation type="submission" date="2011-10" db="EMBL/GenBank/DDBJ databases">
        <title>The genome and transcriptome sequence of Clonorchis sinensis provide insights into the carcinogenic liver fluke.</title>
        <authorList>
            <person name="Wang X."/>
            <person name="Huang Y."/>
            <person name="Chen W."/>
            <person name="Liu H."/>
            <person name="Guo L."/>
            <person name="Chen Y."/>
            <person name="Luo F."/>
            <person name="Zhou W."/>
            <person name="Sun J."/>
            <person name="Mao Q."/>
            <person name="Liang P."/>
            <person name="Zhou C."/>
            <person name="Tian Y."/>
            <person name="Men J."/>
            <person name="Lv X."/>
            <person name="Huang L."/>
            <person name="Zhou J."/>
            <person name="Hu Y."/>
            <person name="Li R."/>
            <person name="Zhang F."/>
            <person name="Lei H."/>
            <person name="Li X."/>
            <person name="Hu X."/>
            <person name="Liang C."/>
            <person name="Xu J."/>
            <person name="Wu Z."/>
            <person name="Yu X."/>
        </authorList>
    </citation>
    <scope>NUCLEOTIDE SEQUENCE</scope>
    <source>
        <strain>Henan</strain>
    </source>
</reference>
<evidence type="ECO:0000313" key="2">
    <source>
        <dbReference type="Proteomes" id="UP000008909"/>
    </source>
</evidence>
<keyword evidence="2" id="KW-1185">Reference proteome</keyword>
<sequence>MCACVLKERRTMRMELNYTPILIRSSTRSRLLHKVNTWSQSETSETCVHRSE</sequence>
<dbReference type="AlphaFoldDB" id="G7Y7B0"/>
<proteinExistence type="predicted"/>
<protein>
    <submittedName>
        <fullName evidence="1">Uncharacterized protein</fullName>
    </submittedName>
</protein>
<accession>G7Y7B0</accession>
<evidence type="ECO:0000313" key="1">
    <source>
        <dbReference type="EMBL" id="GAA48845.1"/>
    </source>
</evidence>
<name>G7Y7B0_CLOSI</name>